<dbReference type="AlphaFoldDB" id="A0A164LVJ6"/>
<proteinExistence type="predicted"/>
<dbReference type="Proteomes" id="UP000076858">
    <property type="component" value="Unassembled WGS sequence"/>
</dbReference>
<protein>
    <submittedName>
        <fullName evidence="2">Uncharacterized protein</fullName>
    </submittedName>
</protein>
<reference evidence="2 3" key="1">
    <citation type="submission" date="2016-03" db="EMBL/GenBank/DDBJ databases">
        <title>EvidentialGene: Evidence-directed Construction of Genes on Genomes.</title>
        <authorList>
            <person name="Gilbert D.G."/>
            <person name="Choi J.-H."/>
            <person name="Mockaitis K."/>
            <person name="Colbourne J."/>
            <person name="Pfrender M."/>
        </authorList>
    </citation>
    <scope>NUCLEOTIDE SEQUENCE [LARGE SCALE GENOMIC DNA]</scope>
    <source>
        <strain evidence="2 3">Xinb3</strain>
        <tissue evidence="2">Complete organism</tissue>
    </source>
</reference>
<dbReference type="OrthoDB" id="6374255at2759"/>
<comment type="caution">
    <text evidence="2">The sequence shown here is derived from an EMBL/GenBank/DDBJ whole genome shotgun (WGS) entry which is preliminary data.</text>
</comment>
<name>A0A164LVJ6_9CRUS</name>
<feature type="coiled-coil region" evidence="1">
    <location>
        <begin position="95"/>
        <end position="136"/>
    </location>
</feature>
<sequence length="330" mass="37044">MGLTEESAHDGDRLQTMIVAIQPSFSHGLIHLSTLFDLVMNYDETTSNGLVDDDTASAIQAAIHSASNAFNNTESLTVYHMKLYEDSLLSLTTDLTAKEAQLRVEETKLVQLQMELATWQREAQALGHQIADLDKKIIDADKRAAQSRARAERKKKDRWKWIVGTVFSLGLATPGLVKNENDIKKQKRDRNAWQKQAQQRRESLNVVNNHLRDIAVRQQAVSDLMQKTKKNVLSTQSILEGLRTQYAILSSLGVQIRSVSTFLVSLNGEMGVVYRQHQLMVLFRPLLQSVDSMLNILEGNANTLAKIGHRGAVNKIRRHLSHDVMPSLGD</sequence>
<gene>
    <name evidence="2" type="ORF">APZ42_032787</name>
</gene>
<dbReference type="EMBL" id="LRGB01003123">
    <property type="protein sequence ID" value="KZS04473.1"/>
    <property type="molecule type" value="Genomic_DNA"/>
</dbReference>
<evidence type="ECO:0000256" key="1">
    <source>
        <dbReference type="SAM" id="Coils"/>
    </source>
</evidence>
<keyword evidence="3" id="KW-1185">Reference proteome</keyword>
<evidence type="ECO:0000313" key="2">
    <source>
        <dbReference type="EMBL" id="KZS04473.1"/>
    </source>
</evidence>
<accession>A0A164LVJ6</accession>
<evidence type="ECO:0000313" key="3">
    <source>
        <dbReference type="Proteomes" id="UP000076858"/>
    </source>
</evidence>
<organism evidence="2 3">
    <name type="scientific">Daphnia magna</name>
    <dbReference type="NCBI Taxonomy" id="35525"/>
    <lineage>
        <taxon>Eukaryota</taxon>
        <taxon>Metazoa</taxon>
        <taxon>Ecdysozoa</taxon>
        <taxon>Arthropoda</taxon>
        <taxon>Crustacea</taxon>
        <taxon>Branchiopoda</taxon>
        <taxon>Diplostraca</taxon>
        <taxon>Cladocera</taxon>
        <taxon>Anomopoda</taxon>
        <taxon>Daphniidae</taxon>
        <taxon>Daphnia</taxon>
    </lineage>
</organism>
<keyword evidence="1" id="KW-0175">Coiled coil</keyword>